<organism evidence="2 3">
    <name type="scientific">Trifolium medium</name>
    <dbReference type="NCBI Taxonomy" id="97028"/>
    <lineage>
        <taxon>Eukaryota</taxon>
        <taxon>Viridiplantae</taxon>
        <taxon>Streptophyta</taxon>
        <taxon>Embryophyta</taxon>
        <taxon>Tracheophyta</taxon>
        <taxon>Spermatophyta</taxon>
        <taxon>Magnoliopsida</taxon>
        <taxon>eudicotyledons</taxon>
        <taxon>Gunneridae</taxon>
        <taxon>Pentapetalae</taxon>
        <taxon>rosids</taxon>
        <taxon>fabids</taxon>
        <taxon>Fabales</taxon>
        <taxon>Fabaceae</taxon>
        <taxon>Papilionoideae</taxon>
        <taxon>50 kb inversion clade</taxon>
        <taxon>NPAAA clade</taxon>
        <taxon>Hologalegina</taxon>
        <taxon>IRL clade</taxon>
        <taxon>Trifolieae</taxon>
        <taxon>Trifolium</taxon>
    </lineage>
</organism>
<feature type="non-terminal residue" evidence="2">
    <location>
        <position position="71"/>
    </location>
</feature>
<evidence type="ECO:0000256" key="1">
    <source>
        <dbReference type="SAM" id="MobiDB-lite"/>
    </source>
</evidence>
<name>A0A392TNU0_9FABA</name>
<protein>
    <submittedName>
        <fullName evidence="2">Uncharacterized protein</fullName>
    </submittedName>
</protein>
<proteinExistence type="predicted"/>
<evidence type="ECO:0000313" key="2">
    <source>
        <dbReference type="EMBL" id="MCI62304.1"/>
    </source>
</evidence>
<dbReference type="EMBL" id="LXQA010616567">
    <property type="protein sequence ID" value="MCI62304.1"/>
    <property type="molecule type" value="Genomic_DNA"/>
</dbReference>
<dbReference type="Proteomes" id="UP000265520">
    <property type="component" value="Unassembled WGS sequence"/>
</dbReference>
<keyword evidence="3" id="KW-1185">Reference proteome</keyword>
<comment type="caution">
    <text evidence="2">The sequence shown here is derived from an EMBL/GenBank/DDBJ whole genome shotgun (WGS) entry which is preliminary data.</text>
</comment>
<accession>A0A392TNU0</accession>
<evidence type="ECO:0000313" key="3">
    <source>
        <dbReference type="Proteomes" id="UP000265520"/>
    </source>
</evidence>
<reference evidence="2 3" key="1">
    <citation type="journal article" date="2018" name="Front. Plant Sci.">
        <title>Red Clover (Trifolium pratense) and Zigzag Clover (T. medium) - A Picture of Genomic Similarities and Differences.</title>
        <authorList>
            <person name="Dluhosova J."/>
            <person name="Istvanek J."/>
            <person name="Nedelnik J."/>
            <person name="Repkova J."/>
        </authorList>
    </citation>
    <scope>NUCLEOTIDE SEQUENCE [LARGE SCALE GENOMIC DNA]</scope>
    <source>
        <strain evidence="3">cv. 10/8</strain>
        <tissue evidence="2">Leaf</tissue>
    </source>
</reference>
<feature type="non-terminal residue" evidence="2">
    <location>
        <position position="1"/>
    </location>
</feature>
<dbReference type="AlphaFoldDB" id="A0A392TNU0"/>
<feature type="region of interest" description="Disordered" evidence="1">
    <location>
        <begin position="1"/>
        <end position="22"/>
    </location>
</feature>
<sequence length="71" mass="7963">HQRQKKLASQAMHNSGDNRGKQVVEIARRPVKERISAPNTVTKKEECVEGGHIEADDFLDSEPDLDIIVNL</sequence>